<keyword evidence="3" id="KW-0805">Transcription regulation</keyword>
<feature type="domain" description="HTH luxR-type" evidence="7">
    <location>
        <begin position="142"/>
        <end position="207"/>
    </location>
</feature>
<dbReference type="PANTHER" id="PTHR43214">
    <property type="entry name" value="TWO-COMPONENT RESPONSE REGULATOR"/>
    <property type="match status" value="1"/>
</dbReference>
<dbReference type="InterPro" id="IPR001789">
    <property type="entry name" value="Sig_transdc_resp-reg_receiver"/>
</dbReference>
<evidence type="ECO:0000259" key="7">
    <source>
        <dbReference type="PROSITE" id="PS50043"/>
    </source>
</evidence>
<dbReference type="PROSITE" id="PS50110">
    <property type="entry name" value="RESPONSE_REGULATORY"/>
    <property type="match status" value="1"/>
</dbReference>
<dbReference type="InterPro" id="IPR039420">
    <property type="entry name" value="WalR-like"/>
</dbReference>
<dbReference type="AlphaFoldDB" id="A0A4R6UJR4"/>
<dbReference type="InterPro" id="IPR058245">
    <property type="entry name" value="NreC/VraR/RcsB-like_REC"/>
</dbReference>
<dbReference type="Pfam" id="PF00196">
    <property type="entry name" value="GerE"/>
    <property type="match status" value="1"/>
</dbReference>
<dbReference type="PROSITE" id="PS50043">
    <property type="entry name" value="HTH_LUXR_2"/>
    <property type="match status" value="1"/>
</dbReference>
<dbReference type="PRINTS" id="PR00038">
    <property type="entry name" value="HTHLUXR"/>
</dbReference>
<evidence type="ECO:0000313" key="9">
    <source>
        <dbReference type="EMBL" id="TDQ45679.1"/>
    </source>
</evidence>
<protein>
    <submittedName>
        <fullName evidence="9">LuxR family two component transcriptional regulator</fullName>
    </submittedName>
</protein>
<proteinExistence type="predicted"/>
<feature type="modified residue" description="4-aspartylphosphate" evidence="6">
    <location>
        <position position="54"/>
    </location>
</feature>
<name>A0A4R6UJR4_9GAMM</name>
<dbReference type="InterPro" id="IPR011006">
    <property type="entry name" value="CheY-like_superfamily"/>
</dbReference>
<sequence>MVKVLLADDHDLVRTGVKRLLEDAGDIKVVGEAASGEDAIRLAKELKPQVILMDANMPGIGGLEATKRILRQVPDAKIIALTVHGDEPFPSKFLQAGAHGYLTKGADVHEMVRAIRQVAGGRRYIAAEVAQQMALRQVTDGEDNPFELLSERETQVMLMVTQGHKVQEIADKLCLSPKTVNSYRYRLFEKLKVNSDVELTHMAIRHGVVQTQQ</sequence>
<dbReference type="EMBL" id="SNYM01000018">
    <property type="protein sequence ID" value="TDQ45679.1"/>
    <property type="molecule type" value="Genomic_DNA"/>
</dbReference>
<comment type="caution">
    <text evidence="9">The sequence shown here is derived from an EMBL/GenBank/DDBJ whole genome shotgun (WGS) entry which is preliminary data.</text>
</comment>
<dbReference type="Proteomes" id="UP000295375">
    <property type="component" value="Unassembled WGS sequence"/>
</dbReference>
<dbReference type="SUPFAM" id="SSF52172">
    <property type="entry name" value="CheY-like"/>
    <property type="match status" value="1"/>
</dbReference>
<dbReference type="PANTHER" id="PTHR43214:SF3">
    <property type="entry name" value="RESPONSE REGULATOR UVRY"/>
    <property type="match status" value="1"/>
</dbReference>
<dbReference type="InterPro" id="IPR016032">
    <property type="entry name" value="Sig_transdc_resp-reg_C-effctor"/>
</dbReference>
<keyword evidence="5" id="KW-0804">Transcription</keyword>
<evidence type="ECO:0000313" key="10">
    <source>
        <dbReference type="Proteomes" id="UP000295375"/>
    </source>
</evidence>
<keyword evidence="2" id="KW-0902">Two-component regulatory system</keyword>
<organism evidence="9 10">
    <name type="scientific">Permianibacter aggregans</name>
    <dbReference type="NCBI Taxonomy" id="1510150"/>
    <lineage>
        <taxon>Bacteria</taxon>
        <taxon>Pseudomonadati</taxon>
        <taxon>Pseudomonadota</taxon>
        <taxon>Gammaproteobacteria</taxon>
        <taxon>Pseudomonadales</taxon>
        <taxon>Pseudomonadaceae</taxon>
        <taxon>Permianibacter</taxon>
    </lineage>
</organism>
<evidence type="ECO:0000256" key="5">
    <source>
        <dbReference type="ARBA" id="ARBA00023163"/>
    </source>
</evidence>
<dbReference type="GO" id="GO:0000160">
    <property type="term" value="P:phosphorelay signal transduction system"/>
    <property type="evidence" value="ECO:0007669"/>
    <property type="project" value="UniProtKB-KW"/>
</dbReference>
<dbReference type="CDD" id="cd06170">
    <property type="entry name" value="LuxR_C_like"/>
    <property type="match status" value="1"/>
</dbReference>
<dbReference type="Gene3D" id="3.40.50.2300">
    <property type="match status" value="1"/>
</dbReference>
<keyword evidence="10" id="KW-1185">Reference proteome</keyword>
<dbReference type="GO" id="GO:0003677">
    <property type="term" value="F:DNA binding"/>
    <property type="evidence" value="ECO:0007669"/>
    <property type="project" value="UniProtKB-KW"/>
</dbReference>
<evidence type="ECO:0000259" key="8">
    <source>
        <dbReference type="PROSITE" id="PS50110"/>
    </source>
</evidence>
<dbReference type="SMART" id="SM00421">
    <property type="entry name" value="HTH_LUXR"/>
    <property type="match status" value="1"/>
</dbReference>
<dbReference type="InterPro" id="IPR000792">
    <property type="entry name" value="Tscrpt_reg_LuxR_C"/>
</dbReference>
<dbReference type="CDD" id="cd17535">
    <property type="entry name" value="REC_NarL-like"/>
    <property type="match status" value="1"/>
</dbReference>
<dbReference type="RefSeq" id="WP_133592489.1">
    <property type="nucleotide sequence ID" value="NZ_CP037953.1"/>
</dbReference>
<keyword evidence="1 6" id="KW-0597">Phosphoprotein</keyword>
<evidence type="ECO:0000256" key="6">
    <source>
        <dbReference type="PROSITE-ProRule" id="PRU00169"/>
    </source>
</evidence>
<dbReference type="Pfam" id="PF00072">
    <property type="entry name" value="Response_reg"/>
    <property type="match status" value="1"/>
</dbReference>
<gene>
    <name evidence="9" type="ORF">EV696_11826</name>
</gene>
<evidence type="ECO:0000256" key="4">
    <source>
        <dbReference type="ARBA" id="ARBA00023125"/>
    </source>
</evidence>
<dbReference type="OrthoDB" id="9796655at2"/>
<accession>A0A4R6UJR4</accession>
<evidence type="ECO:0000256" key="2">
    <source>
        <dbReference type="ARBA" id="ARBA00023012"/>
    </source>
</evidence>
<dbReference type="SMART" id="SM00448">
    <property type="entry name" value="REC"/>
    <property type="match status" value="1"/>
</dbReference>
<feature type="domain" description="Response regulatory" evidence="8">
    <location>
        <begin position="3"/>
        <end position="119"/>
    </location>
</feature>
<dbReference type="PROSITE" id="PS00622">
    <property type="entry name" value="HTH_LUXR_1"/>
    <property type="match status" value="1"/>
</dbReference>
<dbReference type="NCBIfam" id="NF007018">
    <property type="entry name" value="PRK09483.1"/>
    <property type="match status" value="1"/>
</dbReference>
<evidence type="ECO:0000256" key="1">
    <source>
        <dbReference type="ARBA" id="ARBA00022553"/>
    </source>
</evidence>
<dbReference type="SUPFAM" id="SSF46894">
    <property type="entry name" value="C-terminal effector domain of the bipartite response regulators"/>
    <property type="match status" value="1"/>
</dbReference>
<dbReference type="GO" id="GO:0006355">
    <property type="term" value="P:regulation of DNA-templated transcription"/>
    <property type="evidence" value="ECO:0007669"/>
    <property type="project" value="InterPro"/>
</dbReference>
<keyword evidence="4" id="KW-0238">DNA-binding</keyword>
<reference evidence="9 10" key="1">
    <citation type="submission" date="2019-03" db="EMBL/GenBank/DDBJ databases">
        <title>Genomic Encyclopedia of Type Strains, Phase IV (KMG-IV): sequencing the most valuable type-strain genomes for metagenomic binning, comparative biology and taxonomic classification.</title>
        <authorList>
            <person name="Goeker M."/>
        </authorList>
    </citation>
    <scope>NUCLEOTIDE SEQUENCE [LARGE SCALE GENOMIC DNA]</scope>
    <source>
        <strain evidence="9 10">DSM 103792</strain>
    </source>
</reference>
<evidence type="ECO:0000256" key="3">
    <source>
        <dbReference type="ARBA" id="ARBA00023015"/>
    </source>
</evidence>